<feature type="transmembrane region" description="Helical" evidence="1">
    <location>
        <begin position="67"/>
        <end position="84"/>
    </location>
</feature>
<protein>
    <recommendedName>
        <fullName evidence="4">DUF2304 domain-containing protein</fullName>
    </recommendedName>
</protein>
<keyword evidence="3" id="KW-1185">Reference proteome</keyword>
<keyword evidence="1" id="KW-0812">Transmembrane</keyword>
<sequence>MLIQIILIVALVAIAFYLIRATPSARHLAVRRMLVFLAVIGGIVVILSPGLLTSVANAVGIGRGTDLLLYGFIVAFLLYVVTDFKRSTQLSRANTQLARKLTLAEAHLQDEISRRGSHPDE</sequence>
<dbReference type="RefSeq" id="WP_141991569.1">
    <property type="nucleotide sequence ID" value="NZ_VFRA01000001.1"/>
</dbReference>
<dbReference type="AlphaFoldDB" id="A0A8H2K8C6"/>
<evidence type="ECO:0000256" key="1">
    <source>
        <dbReference type="SAM" id="Phobius"/>
    </source>
</evidence>
<gene>
    <name evidence="2" type="ORF">FB472_2411</name>
</gene>
<keyword evidence="1" id="KW-1133">Transmembrane helix</keyword>
<dbReference type="EMBL" id="VFRA01000001">
    <property type="protein sequence ID" value="TQO20759.1"/>
    <property type="molecule type" value="Genomic_DNA"/>
</dbReference>
<dbReference type="Proteomes" id="UP000316560">
    <property type="component" value="Unassembled WGS sequence"/>
</dbReference>
<dbReference type="InterPro" id="IPR019277">
    <property type="entry name" value="DUF2304"/>
</dbReference>
<evidence type="ECO:0008006" key="4">
    <source>
        <dbReference type="Google" id="ProtNLM"/>
    </source>
</evidence>
<proteinExistence type="predicted"/>
<keyword evidence="1" id="KW-0472">Membrane</keyword>
<dbReference type="Pfam" id="PF10066">
    <property type="entry name" value="DUF2304"/>
    <property type="match status" value="1"/>
</dbReference>
<accession>A0A8H2K8C6</accession>
<organism evidence="2 3">
    <name type="scientific">Rhodoglobus vestalii</name>
    <dbReference type="NCBI Taxonomy" id="193384"/>
    <lineage>
        <taxon>Bacteria</taxon>
        <taxon>Bacillati</taxon>
        <taxon>Actinomycetota</taxon>
        <taxon>Actinomycetes</taxon>
        <taxon>Micrococcales</taxon>
        <taxon>Microbacteriaceae</taxon>
        <taxon>Rhodoglobus</taxon>
    </lineage>
</organism>
<evidence type="ECO:0000313" key="2">
    <source>
        <dbReference type="EMBL" id="TQO20759.1"/>
    </source>
</evidence>
<evidence type="ECO:0000313" key="3">
    <source>
        <dbReference type="Proteomes" id="UP000316560"/>
    </source>
</evidence>
<comment type="caution">
    <text evidence="2">The sequence shown here is derived from an EMBL/GenBank/DDBJ whole genome shotgun (WGS) entry which is preliminary data.</text>
</comment>
<feature type="transmembrane region" description="Helical" evidence="1">
    <location>
        <begin position="34"/>
        <end position="55"/>
    </location>
</feature>
<dbReference type="OrthoDB" id="8904808at2"/>
<reference evidence="2 3" key="1">
    <citation type="submission" date="2019-06" db="EMBL/GenBank/DDBJ databases">
        <title>Sequencing the genomes of 1000 actinobacteria strains.</title>
        <authorList>
            <person name="Klenk H.-P."/>
        </authorList>
    </citation>
    <scope>NUCLEOTIDE SEQUENCE [LARGE SCALE GENOMIC DNA]</scope>
    <source>
        <strain evidence="2 3">DSM 21947</strain>
    </source>
</reference>
<feature type="transmembrane region" description="Helical" evidence="1">
    <location>
        <begin position="6"/>
        <end position="22"/>
    </location>
</feature>
<name>A0A8H2K8C6_9MICO</name>